<proteinExistence type="predicted"/>
<evidence type="ECO:0000313" key="4">
    <source>
        <dbReference type="Proteomes" id="UP001373714"/>
    </source>
</evidence>
<sequence length="278" mass="31577">MHRKTNGKSILSICLYHRFHIFGVFLLALLLLLASRHGLLRSQRTMAISPESPPGFATRSATRGDLEAITTIAILGWVFDKQWDYRFPYAKQYPEDHRHWTKARYSQYMDEVEAGKAMMMVAEKRPDSSSTESNIVAFSIWQLPGHHIKPATPGKPTPTGPSTQDPERKDANLARMKLFREVLNKGKAQYFDNIYGESQLYLMTLVTHPDHFRRGAGTTLMRWGLEKAKQEKLVITLFASQMGYGLYKKLGFGVVGEVTVQIEGEEEKLNIPGMTIMP</sequence>
<dbReference type="GO" id="GO:0016747">
    <property type="term" value="F:acyltransferase activity, transferring groups other than amino-acyl groups"/>
    <property type="evidence" value="ECO:0007669"/>
    <property type="project" value="InterPro"/>
</dbReference>
<dbReference type="PANTHER" id="PTHR42791:SF2">
    <property type="entry name" value="N-ACETYLTRANSFERASE DOMAIN-CONTAINING PROTEIN"/>
    <property type="match status" value="1"/>
</dbReference>
<accession>A0AAV9UEA6</accession>
<evidence type="ECO:0000313" key="3">
    <source>
        <dbReference type="EMBL" id="KAK6338448.1"/>
    </source>
</evidence>
<name>A0AAV9UEA6_9PEZI</name>
<dbReference type="Gene3D" id="3.40.630.30">
    <property type="match status" value="1"/>
</dbReference>
<dbReference type="Proteomes" id="UP001373714">
    <property type="component" value="Unassembled WGS sequence"/>
</dbReference>
<dbReference type="CDD" id="cd04301">
    <property type="entry name" value="NAT_SF"/>
    <property type="match status" value="1"/>
</dbReference>
<keyword evidence="4" id="KW-1185">Reference proteome</keyword>
<dbReference type="InterPro" id="IPR052523">
    <property type="entry name" value="Trichothecene_AcTrans"/>
</dbReference>
<comment type="caution">
    <text evidence="3">The sequence shown here is derived from an EMBL/GenBank/DDBJ whole genome shotgun (WGS) entry which is preliminary data.</text>
</comment>
<protein>
    <recommendedName>
        <fullName evidence="2">N-acetyltransferase domain-containing protein</fullName>
    </recommendedName>
</protein>
<feature type="domain" description="N-acetyltransferase" evidence="2">
    <location>
        <begin position="138"/>
        <end position="272"/>
    </location>
</feature>
<dbReference type="EMBL" id="JAVHNS010000012">
    <property type="protein sequence ID" value="KAK6338448.1"/>
    <property type="molecule type" value="Genomic_DNA"/>
</dbReference>
<dbReference type="PROSITE" id="PS51186">
    <property type="entry name" value="GNAT"/>
    <property type="match status" value="1"/>
</dbReference>
<evidence type="ECO:0000259" key="2">
    <source>
        <dbReference type="PROSITE" id="PS51186"/>
    </source>
</evidence>
<feature type="region of interest" description="Disordered" evidence="1">
    <location>
        <begin position="147"/>
        <end position="168"/>
    </location>
</feature>
<dbReference type="InterPro" id="IPR000182">
    <property type="entry name" value="GNAT_dom"/>
</dbReference>
<dbReference type="Pfam" id="PF00583">
    <property type="entry name" value="Acetyltransf_1"/>
    <property type="match status" value="1"/>
</dbReference>
<dbReference type="PANTHER" id="PTHR42791">
    <property type="entry name" value="GNAT FAMILY ACETYLTRANSFERASE"/>
    <property type="match status" value="1"/>
</dbReference>
<dbReference type="AlphaFoldDB" id="A0AAV9UEA6"/>
<dbReference type="SUPFAM" id="SSF55729">
    <property type="entry name" value="Acyl-CoA N-acyltransferases (Nat)"/>
    <property type="match status" value="1"/>
</dbReference>
<dbReference type="InterPro" id="IPR016181">
    <property type="entry name" value="Acyl_CoA_acyltransferase"/>
</dbReference>
<organism evidence="3 4">
    <name type="scientific">Orbilia blumenaviensis</name>
    <dbReference type="NCBI Taxonomy" id="1796055"/>
    <lineage>
        <taxon>Eukaryota</taxon>
        <taxon>Fungi</taxon>
        <taxon>Dikarya</taxon>
        <taxon>Ascomycota</taxon>
        <taxon>Pezizomycotina</taxon>
        <taxon>Orbiliomycetes</taxon>
        <taxon>Orbiliales</taxon>
        <taxon>Orbiliaceae</taxon>
        <taxon>Orbilia</taxon>
    </lineage>
</organism>
<evidence type="ECO:0000256" key="1">
    <source>
        <dbReference type="SAM" id="MobiDB-lite"/>
    </source>
</evidence>
<gene>
    <name evidence="3" type="ORF">TWF730_002508</name>
</gene>
<reference evidence="3 4" key="1">
    <citation type="submission" date="2019-10" db="EMBL/GenBank/DDBJ databases">
        <authorList>
            <person name="Palmer J.M."/>
        </authorList>
    </citation>
    <scope>NUCLEOTIDE SEQUENCE [LARGE SCALE GENOMIC DNA]</scope>
    <source>
        <strain evidence="3 4">TWF730</strain>
    </source>
</reference>